<name>A0AAD7LAR1_QUISA</name>
<gene>
    <name evidence="1" type="ORF">O6P43_021406</name>
</gene>
<keyword evidence="2" id="KW-1185">Reference proteome</keyword>
<proteinExistence type="predicted"/>
<dbReference type="KEGG" id="qsa:O6P43_021406"/>
<evidence type="ECO:0000313" key="1">
    <source>
        <dbReference type="EMBL" id="KAJ7954695.1"/>
    </source>
</evidence>
<reference evidence="1" key="1">
    <citation type="journal article" date="2023" name="Science">
        <title>Elucidation of the pathway for biosynthesis of saponin adjuvants from the soapbark tree.</title>
        <authorList>
            <person name="Reed J."/>
            <person name="Orme A."/>
            <person name="El-Demerdash A."/>
            <person name="Owen C."/>
            <person name="Martin L.B.B."/>
            <person name="Misra R.C."/>
            <person name="Kikuchi S."/>
            <person name="Rejzek M."/>
            <person name="Martin A.C."/>
            <person name="Harkess A."/>
            <person name="Leebens-Mack J."/>
            <person name="Louveau T."/>
            <person name="Stephenson M.J."/>
            <person name="Osbourn A."/>
        </authorList>
    </citation>
    <scope>NUCLEOTIDE SEQUENCE</scope>
    <source>
        <strain evidence="1">S10</strain>
    </source>
</reference>
<comment type="caution">
    <text evidence="1">The sequence shown here is derived from an EMBL/GenBank/DDBJ whole genome shotgun (WGS) entry which is preliminary data.</text>
</comment>
<organism evidence="1 2">
    <name type="scientific">Quillaja saponaria</name>
    <name type="common">Soap bark tree</name>
    <dbReference type="NCBI Taxonomy" id="32244"/>
    <lineage>
        <taxon>Eukaryota</taxon>
        <taxon>Viridiplantae</taxon>
        <taxon>Streptophyta</taxon>
        <taxon>Embryophyta</taxon>
        <taxon>Tracheophyta</taxon>
        <taxon>Spermatophyta</taxon>
        <taxon>Magnoliopsida</taxon>
        <taxon>eudicotyledons</taxon>
        <taxon>Gunneridae</taxon>
        <taxon>Pentapetalae</taxon>
        <taxon>rosids</taxon>
        <taxon>fabids</taxon>
        <taxon>Fabales</taxon>
        <taxon>Quillajaceae</taxon>
        <taxon>Quillaja</taxon>
    </lineage>
</organism>
<sequence>MMFSNGHWPNFNFQAPTMPALARGINAFHGGPSQLIVAPALQQTQQIASFPRDNIGVAPQQYRAARPVPVQQSRPRMMMEELPTADDCTMPLFKYQLERPIKRIKMVGDFGECDIADHVNNLDLSLKL</sequence>
<evidence type="ECO:0000313" key="2">
    <source>
        <dbReference type="Proteomes" id="UP001163823"/>
    </source>
</evidence>
<dbReference type="AlphaFoldDB" id="A0AAD7LAR1"/>
<accession>A0AAD7LAR1</accession>
<dbReference type="Proteomes" id="UP001163823">
    <property type="component" value="Chromosome 9"/>
</dbReference>
<protein>
    <submittedName>
        <fullName evidence="1">Uncharacterized protein</fullName>
    </submittedName>
</protein>
<dbReference type="EMBL" id="JARAOO010000009">
    <property type="protein sequence ID" value="KAJ7954695.1"/>
    <property type="molecule type" value="Genomic_DNA"/>
</dbReference>